<evidence type="ECO:0000256" key="1">
    <source>
        <dbReference type="SAM" id="Coils"/>
    </source>
</evidence>
<dbReference type="Proteomes" id="UP000030512">
    <property type="component" value="Chromosome"/>
</dbReference>
<dbReference type="Gene3D" id="6.10.250.3150">
    <property type="match status" value="1"/>
</dbReference>
<keyword evidence="6" id="KW-1185">Reference proteome</keyword>
<feature type="domain" description="M23ase beta-sheet core" evidence="4">
    <location>
        <begin position="309"/>
        <end position="403"/>
    </location>
</feature>
<dbReference type="InterPro" id="IPR016047">
    <property type="entry name" value="M23ase_b-sheet_dom"/>
</dbReference>
<feature type="coiled-coil region" evidence="1">
    <location>
        <begin position="178"/>
        <end position="205"/>
    </location>
</feature>
<feature type="chain" id="PRO_5007274530" evidence="3">
    <location>
        <begin position="23"/>
        <end position="413"/>
    </location>
</feature>
<dbReference type="GO" id="GO:0004222">
    <property type="term" value="F:metalloendopeptidase activity"/>
    <property type="evidence" value="ECO:0007669"/>
    <property type="project" value="TreeGrafter"/>
</dbReference>
<evidence type="ECO:0000313" key="6">
    <source>
        <dbReference type="Proteomes" id="UP000030512"/>
    </source>
</evidence>
<dbReference type="FunFam" id="2.70.70.10:FF:000003">
    <property type="entry name" value="Murein hydrolase activator EnvC"/>
    <property type="match status" value="1"/>
</dbReference>
<sequence length="413" mass="46345">MRVGSYFLFACIAIGWVLPTQADTAKARSLVEVQSQIQQVGDDVKSLGVEKSRLLEQLQKLERQYGELANSLRAIKAEIKQQEQALQEVRNKSVATQKDMRSQEKELEGLIKSVYAMGGDKEGLKVILNQHNPAVSSRMLVYYDYISKARLQKLQTMAEDFKVLRQLEAQKDTETQLLQVSLEKKQQETEAMQALKKQREALLASIEQDYASKSVQLASLLHDEKKLQALVASLQKTDDNEAHEPEVEPERVLEKHEKPAEQPEPPKKPEVNLVREPAGLSFAELQGKLPWPVQGAITDRFGSRRYETTWDGVVISAREGADIHAVTAGRVVYADWLRGYGLMIIVDHGKGYMSLYAFNQSLHKNVGEHVRAGETLASVGRSGGRADAALYFGIRKKGRPIDPEQWCRKPAKG</sequence>
<keyword evidence="3" id="KW-0732">Signal</keyword>
<dbReference type="CDD" id="cd12797">
    <property type="entry name" value="M23_peptidase"/>
    <property type="match status" value="1"/>
</dbReference>
<organism evidence="5 6">
    <name type="scientific">Methylomonas denitrificans</name>
    <dbReference type="NCBI Taxonomy" id="1538553"/>
    <lineage>
        <taxon>Bacteria</taxon>
        <taxon>Pseudomonadati</taxon>
        <taxon>Pseudomonadota</taxon>
        <taxon>Gammaproteobacteria</taxon>
        <taxon>Methylococcales</taxon>
        <taxon>Methylococcaceae</taxon>
        <taxon>Methylomonas</taxon>
    </lineage>
</organism>
<dbReference type="InterPro" id="IPR050570">
    <property type="entry name" value="Cell_wall_metabolism_enzyme"/>
</dbReference>
<evidence type="ECO:0000256" key="3">
    <source>
        <dbReference type="SAM" id="SignalP"/>
    </source>
</evidence>
<feature type="signal peptide" evidence="3">
    <location>
        <begin position="1"/>
        <end position="22"/>
    </location>
</feature>
<accession>A0A126T5A5</accession>
<dbReference type="STRING" id="1538553.JT25_012320"/>
<feature type="coiled-coil region" evidence="1">
    <location>
        <begin position="44"/>
        <end position="106"/>
    </location>
</feature>
<reference evidence="5 6" key="1">
    <citation type="journal article" date="2015" name="Environ. Microbiol.">
        <title>Methane oxidation coupled to nitrate reduction under hypoxia by the Gammaproteobacterium Methylomonas denitrificans, sp. nov. type strain FJG1.</title>
        <authorList>
            <person name="Kits K.D."/>
            <person name="Klotz M.G."/>
            <person name="Stein L.Y."/>
        </authorList>
    </citation>
    <scope>NUCLEOTIDE SEQUENCE [LARGE SCALE GENOMIC DNA]</scope>
    <source>
        <strain evidence="5 6">FJG1</strain>
    </source>
</reference>
<keyword evidence="1" id="KW-0175">Coiled coil</keyword>
<dbReference type="PANTHER" id="PTHR21666:SF270">
    <property type="entry name" value="MUREIN HYDROLASE ACTIVATOR ENVC"/>
    <property type="match status" value="1"/>
</dbReference>
<dbReference type="AlphaFoldDB" id="A0A126T5A5"/>
<feature type="compositionally biased region" description="Basic and acidic residues" evidence="2">
    <location>
        <begin position="236"/>
        <end position="270"/>
    </location>
</feature>
<dbReference type="Pfam" id="PF01551">
    <property type="entry name" value="Peptidase_M23"/>
    <property type="match status" value="1"/>
</dbReference>
<name>A0A126T5A5_9GAMM</name>
<dbReference type="KEGG" id="mdn:JT25_012320"/>
<evidence type="ECO:0000259" key="4">
    <source>
        <dbReference type="Pfam" id="PF01551"/>
    </source>
</evidence>
<dbReference type="InterPro" id="IPR011055">
    <property type="entry name" value="Dup_hybrid_motif"/>
</dbReference>
<dbReference type="SUPFAM" id="SSF51261">
    <property type="entry name" value="Duplicated hybrid motif"/>
    <property type="match status" value="1"/>
</dbReference>
<dbReference type="EMBL" id="CP014476">
    <property type="protein sequence ID" value="AMK77257.1"/>
    <property type="molecule type" value="Genomic_DNA"/>
</dbReference>
<evidence type="ECO:0000256" key="2">
    <source>
        <dbReference type="SAM" id="MobiDB-lite"/>
    </source>
</evidence>
<protein>
    <submittedName>
        <fullName evidence="5">Peptidase M23</fullName>
    </submittedName>
</protein>
<evidence type="ECO:0000313" key="5">
    <source>
        <dbReference type="EMBL" id="AMK77257.1"/>
    </source>
</evidence>
<feature type="region of interest" description="Disordered" evidence="2">
    <location>
        <begin position="236"/>
        <end position="272"/>
    </location>
</feature>
<gene>
    <name evidence="5" type="ORF">JT25_012320</name>
</gene>
<proteinExistence type="predicted"/>
<dbReference type="PANTHER" id="PTHR21666">
    <property type="entry name" value="PEPTIDASE-RELATED"/>
    <property type="match status" value="1"/>
</dbReference>
<dbReference type="Gene3D" id="2.70.70.10">
    <property type="entry name" value="Glucose Permease (Domain IIA)"/>
    <property type="match status" value="1"/>
</dbReference>
<dbReference type="OrthoDB" id="9784703at2"/>